<dbReference type="SUPFAM" id="SSF48208">
    <property type="entry name" value="Six-hairpin glycosidases"/>
    <property type="match status" value="1"/>
</dbReference>
<protein>
    <submittedName>
        <fullName evidence="2">24.9 kDa protein in picA locus</fullName>
    </submittedName>
</protein>
<dbReference type="PANTHER" id="PTHR33886:SF8">
    <property type="entry name" value="UNSATURATED RHAMNOGALACTURONAN HYDROLASE (EUROFUNG)"/>
    <property type="match status" value="1"/>
</dbReference>
<dbReference type="PANTHER" id="PTHR33886">
    <property type="entry name" value="UNSATURATED RHAMNOGALACTURONAN HYDROLASE (EUROFUNG)"/>
    <property type="match status" value="1"/>
</dbReference>
<keyword evidence="1" id="KW-0378">Hydrolase</keyword>
<sequence length="363" mass="40910">MDYFDSYVTNHKPYKGGAWCYEDGLIYRGCERLYYSTGENRWLEHVQRLIAPQILEGPALLDYDANDYNIDDIMAGRALLFLYRVTGDPAYMDTAALLIRQLETQPRTKSNVYWHKNRYPWQIWLDGLYMGPPFQIEYGLLTGNDALVEDALMQVSVALDKTFDPATKLYAHAYDEARKQSWSHDETGHTQAHWSRAVGWLAMALVDIAELVGPDRFAQLKDRADALFDEILRWRQPDGMWLQVMDQPGLNGNWTESSASAMFCYSLIQGEALGFWGGSSEGLLSDLIDRSVVETNNGGREMAQMCHVAGLGMYKGRFRDGTAEYYISEDIVSDDPKGVGPLMMAAAARMAKENMAAVAIAGQ</sequence>
<evidence type="ECO:0000313" key="2">
    <source>
        <dbReference type="EMBL" id="SLN41496.1"/>
    </source>
</evidence>
<dbReference type="GO" id="GO:0005975">
    <property type="term" value="P:carbohydrate metabolic process"/>
    <property type="evidence" value="ECO:0007669"/>
    <property type="project" value="InterPro"/>
</dbReference>
<organism evidence="2 3">
    <name type="scientific">Pacificibacter marinus</name>
    <dbReference type="NCBI Taxonomy" id="658057"/>
    <lineage>
        <taxon>Bacteria</taxon>
        <taxon>Pseudomonadati</taxon>
        <taxon>Pseudomonadota</taxon>
        <taxon>Alphaproteobacteria</taxon>
        <taxon>Rhodobacterales</taxon>
        <taxon>Roseobacteraceae</taxon>
        <taxon>Pacificibacter</taxon>
    </lineage>
</organism>
<name>A0A1Y5SN66_9RHOB</name>
<evidence type="ECO:0000313" key="3">
    <source>
        <dbReference type="Proteomes" id="UP000193307"/>
    </source>
</evidence>
<gene>
    <name evidence="2" type="ORF">PAM7971_01919</name>
</gene>
<reference evidence="2 3" key="1">
    <citation type="submission" date="2017-03" db="EMBL/GenBank/DDBJ databases">
        <authorList>
            <person name="Afonso C.L."/>
            <person name="Miller P.J."/>
            <person name="Scott M.A."/>
            <person name="Spackman E."/>
            <person name="Goraichik I."/>
            <person name="Dimitrov K.M."/>
            <person name="Suarez D.L."/>
            <person name="Swayne D.E."/>
        </authorList>
    </citation>
    <scope>NUCLEOTIDE SEQUENCE [LARGE SCALE GENOMIC DNA]</scope>
    <source>
        <strain evidence="2 3">CECT 7971</strain>
    </source>
</reference>
<keyword evidence="3" id="KW-1185">Reference proteome</keyword>
<evidence type="ECO:0000256" key="1">
    <source>
        <dbReference type="ARBA" id="ARBA00022801"/>
    </source>
</evidence>
<accession>A0A1Y5SN66</accession>
<dbReference type="EMBL" id="FWFW01000005">
    <property type="protein sequence ID" value="SLN41496.1"/>
    <property type="molecule type" value="Genomic_DNA"/>
</dbReference>
<dbReference type="InterPro" id="IPR052043">
    <property type="entry name" value="PolySaccharide_Degr_Enz"/>
</dbReference>
<proteinExistence type="predicted"/>
<dbReference type="InterPro" id="IPR012341">
    <property type="entry name" value="6hp_glycosidase-like_sf"/>
</dbReference>
<dbReference type="Pfam" id="PF07470">
    <property type="entry name" value="Glyco_hydro_88"/>
    <property type="match status" value="1"/>
</dbReference>
<dbReference type="Gene3D" id="1.50.10.10">
    <property type="match status" value="1"/>
</dbReference>
<dbReference type="InterPro" id="IPR008928">
    <property type="entry name" value="6-hairpin_glycosidase_sf"/>
</dbReference>
<dbReference type="STRING" id="658057.SAMN04488032_104159"/>
<dbReference type="AlphaFoldDB" id="A0A1Y5SN66"/>
<dbReference type="GO" id="GO:0016787">
    <property type="term" value="F:hydrolase activity"/>
    <property type="evidence" value="ECO:0007669"/>
    <property type="project" value="UniProtKB-KW"/>
</dbReference>
<dbReference type="InterPro" id="IPR010905">
    <property type="entry name" value="Glyco_hydro_88"/>
</dbReference>
<dbReference type="Proteomes" id="UP000193307">
    <property type="component" value="Unassembled WGS sequence"/>
</dbReference>